<keyword evidence="1" id="KW-1133">Transmembrane helix</keyword>
<dbReference type="Proteomes" id="UP000184485">
    <property type="component" value="Unassembled WGS sequence"/>
</dbReference>
<accession>A0A1M5P3Z5</accession>
<dbReference type="EMBL" id="FQUP01000010">
    <property type="protein sequence ID" value="SHG96139.1"/>
    <property type="molecule type" value="Genomic_DNA"/>
</dbReference>
<organism evidence="3 4">
    <name type="scientific">Kaistia soli DSM 19436</name>
    <dbReference type="NCBI Taxonomy" id="1122133"/>
    <lineage>
        <taxon>Bacteria</taxon>
        <taxon>Pseudomonadati</taxon>
        <taxon>Pseudomonadota</taxon>
        <taxon>Alphaproteobacteria</taxon>
        <taxon>Hyphomicrobiales</taxon>
        <taxon>Kaistiaceae</taxon>
        <taxon>Kaistia</taxon>
    </lineage>
</organism>
<dbReference type="Pfam" id="PF07811">
    <property type="entry name" value="TadE"/>
    <property type="match status" value="1"/>
</dbReference>
<keyword evidence="1" id="KW-0812">Transmembrane</keyword>
<feature type="domain" description="TadE-like" evidence="2">
    <location>
        <begin position="23"/>
        <end position="65"/>
    </location>
</feature>
<evidence type="ECO:0000313" key="3">
    <source>
        <dbReference type="EMBL" id="SHG96139.1"/>
    </source>
</evidence>
<sequence length="182" mass="19604">MAALSAGAQPARLRRRFWRNNRGAAAVEFALIALPFLGLVAGMLETGVMMLADSALDTATNSAARLIRTGQAQQQKFSINTFRDSVCSQAGGFFDCTKIKVDVRTASSFGAMTLTTPVKADGSLDDSNFAYSPGHGSDIVVVRVYYDWPIVLNRLATFGNGSDGKTKLLNAVAAFRNEPFNW</sequence>
<dbReference type="AlphaFoldDB" id="A0A1M5P3Z5"/>
<dbReference type="InterPro" id="IPR012495">
    <property type="entry name" value="TadE-like_dom"/>
</dbReference>
<keyword evidence="4" id="KW-1185">Reference proteome</keyword>
<protein>
    <submittedName>
        <fullName evidence="3">Flp pilus assembly protein TadG</fullName>
    </submittedName>
</protein>
<evidence type="ECO:0000313" key="4">
    <source>
        <dbReference type="Proteomes" id="UP000184485"/>
    </source>
</evidence>
<evidence type="ECO:0000259" key="2">
    <source>
        <dbReference type="Pfam" id="PF07811"/>
    </source>
</evidence>
<gene>
    <name evidence="3" type="ORF">SAMN02745157_0080</name>
</gene>
<reference evidence="3" key="1">
    <citation type="submission" date="2016-11" db="EMBL/GenBank/DDBJ databases">
        <authorList>
            <person name="Jaros S."/>
            <person name="Januszkiewicz K."/>
            <person name="Wedrychowicz H."/>
        </authorList>
    </citation>
    <scope>NUCLEOTIDE SEQUENCE [LARGE SCALE GENOMIC DNA]</scope>
    <source>
        <strain evidence="3">DSM 19436</strain>
    </source>
</reference>
<name>A0A1M5P3Z5_9HYPH</name>
<proteinExistence type="predicted"/>
<dbReference type="STRING" id="1122133.SAMN02745157_0080"/>
<evidence type="ECO:0000256" key="1">
    <source>
        <dbReference type="SAM" id="Phobius"/>
    </source>
</evidence>
<feature type="transmembrane region" description="Helical" evidence="1">
    <location>
        <begin position="23"/>
        <end position="44"/>
    </location>
</feature>
<keyword evidence="1" id="KW-0472">Membrane</keyword>
<dbReference type="RefSeq" id="WP_175561943.1">
    <property type="nucleotide sequence ID" value="NZ_FQUP01000010.1"/>
</dbReference>